<keyword evidence="2" id="KW-1185">Reference proteome</keyword>
<dbReference type="Proteomes" id="UP001500016">
    <property type="component" value="Unassembled WGS sequence"/>
</dbReference>
<proteinExistence type="predicted"/>
<dbReference type="EMBL" id="BAAAPE010000007">
    <property type="protein sequence ID" value="GAA2074177.1"/>
    <property type="molecule type" value="Genomic_DNA"/>
</dbReference>
<name>A0ABP5HEP1_9ACTN</name>
<sequence length="207" mass="22519">MSFGTYARQVRDEGLPPHRRHGALRHAVERYGPLGFHATWAYVITEALPSPDLRRDPAALVRALAVLEESRAVWLRDVAAYAAVRRAEKARGLRVPRGAEAVPLAPGGRGRPRWPGDSPPSRLGLVAAVADQHAALRRASPEPPDPSLHRTLDACAAGFLAALGRPDESTRGQLASIIRELEARPAVTTLPWVRLARLLDYATHAAR</sequence>
<dbReference type="RefSeq" id="WP_344527679.1">
    <property type="nucleotide sequence ID" value="NZ_BAAAPE010000007.1"/>
</dbReference>
<organism evidence="1 2">
    <name type="scientific">Streptomyces albiaxialis</name>
    <dbReference type="NCBI Taxonomy" id="329523"/>
    <lineage>
        <taxon>Bacteria</taxon>
        <taxon>Bacillati</taxon>
        <taxon>Actinomycetota</taxon>
        <taxon>Actinomycetes</taxon>
        <taxon>Kitasatosporales</taxon>
        <taxon>Streptomycetaceae</taxon>
        <taxon>Streptomyces</taxon>
    </lineage>
</organism>
<protein>
    <submittedName>
        <fullName evidence="1">Uncharacterized protein</fullName>
    </submittedName>
</protein>
<evidence type="ECO:0000313" key="1">
    <source>
        <dbReference type="EMBL" id="GAA2074177.1"/>
    </source>
</evidence>
<evidence type="ECO:0000313" key="2">
    <source>
        <dbReference type="Proteomes" id="UP001500016"/>
    </source>
</evidence>
<reference evidence="2" key="1">
    <citation type="journal article" date="2019" name="Int. J. Syst. Evol. Microbiol.">
        <title>The Global Catalogue of Microorganisms (GCM) 10K type strain sequencing project: providing services to taxonomists for standard genome sequencing and annotation.</title>
        <authorList>
            <consortium name="The Broad Institute Genomics Platform"/>
            <consortium name="The Broad Institute Genome Sequencing Center for Infectious Disease"/>
            <person name="Wu L."/>
            <person name="Ma J."/>
        </authorList>
    </citation>
    <scope>NUCLEOTIDE SEQUENCE [LARGE SCALE GENOMIC DNA]</scope>
    <source>
        <strain evidence="2">JCM 15478</strain>
    </source>
</reference>
<gene>
    <name evidence="1" type="ORF">GCM10009801_27940</name>
</gene>
<comment type="caution">
    <text evidence="1">The sequence shown here is derived from an EMBL/GenBank/DDBJ whole genome shotgun (WGS) entry which is preliminary data.</text>
</comment>
<accession>A0ABP5HEP1</accession>